<proteinExistence type="predicted"/>
<accession>A0A251TB91</accession>
<keyword evidence="3" id="KW-1185">Reference proteome</keyword>
<sequence>MVFLLKKKTIAVAILYCFVQVNIAYWSHQLRVSLDNSYHQHPTHRSFDGAFHSAITNLSQVANKHMYNEETFEW</sequence>
<dbReference type="Gramene" id="mRNA:HanXRQr2_Chr11g0497571">
    <property type="protein sequence ID" value="mRNA:HanXRQr2_Chr11g0497571"/>
    <property type="gene ID" value="HanXRQr2_Chr11g0497571"/>
</dbReference>
<gene>
    <name evidence="2" type="ORF">HannXRQ_Chr11g0334861</name>
    <name evidence="1" type="ORF">HanXRQr2_Chr11g0497571</name>
</gene>
<evidence type="ECO:0000313" key="3">
    <source>
        <dbReference type="Proteomes" id="UP000215914"/>
    </source>
</evidence>
<reference evidence="1" key="3">
    <citation type="submission" date="2020-06" db="EMBL/GenBank/DDBJ databases">
        <title>Helianthus annuus Genome sequencing and assembly Release 2.</title>
        <authorList>
            <person name="Gouzy J."/>
            <person name="Langlade N."/>
            <person name="Munos S."/>
        </authorList>
    </citation>
    <scope>NUCLEOTIDE SEQUENCE</scope>
    <source>
        <tissue evidence="1">Leaves</tissue>
    </source>
</reference>
<reference evidence="1 3" key="1">
    <citation type="journal article" date="2017" name="Nature">
        <title>The sunflower genome provides insights into oil metabolism, flowering and Asterid evolution.</title>
        <authorList>
            <person name="Badouin H."/>
            <person name="Gouzy J."/>
            <person name="Grassa C.J."/>
            <person name="Murat F."/>
            <person name="Staton S.E."/>
            <person name="Cottret L."/>
            <person name="Lelandais-Briere C."/>
            <person name="Owens G.L."/>
            <person name="Carrere S."/>
            <person name="Mayjonade B."/>
            <person name="Legrand L."/>
            <person name="Gill N."/>
            <person name="Kane N.C."/>
            <person name="Bowers J.E."/>
            <person name="Hubner S."/>
            <person name="Bellec A."/>
            <person name="Berard A."/>
            <person name="Berges H."/>
            <person name="Blanchet N."/>
            <person name="Boniface M.C."/>
            <person name="Brunel D."/>
            <person name="Catrice O."/>
            <person name="Chaidir N."/>
            <person name="Claudel C."/>
            <person name="Donnadieu C."/>
            <person name="Faraut T."/>
            <person name="Fievet G."/>
            <person name="Helmstetter N."/>
            <person name="King M."/>
            <person name="Knapp S.J."/>
            <person name="Lai Z."/>
            <person name="Le Paslier M.C."/>
            <person name="Lippi Y."/>
            <person name="Lorenzon L."/>
            <person name="Mandel J.R."/>
            <person name="Marage G."/>
            <person name="Marchand G."/>
            <person name="Marquand E."/>
            <person name="Bret-Mestries E."/>
            <person name="Morien E."/>
            <person name="Nambeesan S."/>
            <person name="Nguyen T."/>
            <person name="Pegot-Espagnet P."/>
            <person name="Pouilly N."/>
            <person name="Raftis F."/>
            <person name="Sallet E."/>
            <person name="Schiex T."/>
            <person name="Thomas J."/>
            <person name="Vandecasteele C."/>
            <person name="Vares D."/>
            <person name="Vear F."/>
            <person name="Vautrin S."/>
            <person name="Crespi M."/>
            <person name="Mangin B."/>
            <person name="Burke J.M."/>
            <person name="Salse J."/>
            <person name="Munos S."/>
            <person name="Vincourt P."/>
            <person name="Rieseberg L.H."/>
            <person name="Langlade N.B."/>
        </authorList>
    </citation>
    <scope>NUCLEOTIDE SEQUENCE [LARGE SCALE GENOMIC DNA]</scope>
    <source>
        <strain evidence="3">cv. SF193</strain>
        <tissue evidence="1">Leaves</tissue>
    </source>
</reference>
<organism evidence="2 3">
    <name type="scientific">Helianthus annuus</name>
    <name type="common">Common sunflower</name>
    <dbReference type="NCBI Taxonomy" id="4232"/>
    <lineage>
        <taxon>Eukaryota</taxon>
        <taxon>Viridiplantae</taxon>
        <taxon>Streptophyta</taxon>
        <taxon>Embryophyta</taxon>
        <taxon>Tracheophyta</taxon>
        <taxon>Spermatophyta</taxon>
        <taxon>Magnoliopsida</taxon>
        <taxon>eudicotyledons</taxon>
        <taxon>Gunneridae</taxon>
        <taxon>Pentapetalae</taxon>
        <taxon>asterids</taxon>
        <taxon>campanulids</taxon>
        <taxon>Asterales</taxon>
        <taxon>Asteraceae</taxon>
        <taxon>Asteroideae</taxon>
        <taxon>Heliantheae alliance</taxon>
        <taxon>Heliantheae</taxon>
        <taxon>Helianthus</taxon>
    </lineage>
</organism>
<evidence type="ECO:0000313" key="1">
    <source>
        <dbReference type="EMBL" id="KAF5782574.1"/>
    </source>
</evidence>
<dbReference type="AlphaFoldDB" id="A0A251TB91"/>
<dbReference type="EMBL" id="MNCJ02000326">
    <property type="protein sequence ID" value="KAF5782574.1"/>
    <property type="molecule type" value="Genomic_DNA"/>
</dbReference>
<evidence type="ECO:0000313" key="2">
    <source>
        <dbReference type="EMBL" id="OTG07826.1"/>
    </source>
</evidence>
<protein>
    <submittedName>
        <fullName evidence="2">Uncharacterized protein</fullName>
    </submittedName>
</protein>
<name>A0A251TB91_HELAN</name>
<dbReference type="InParanoid" id="A0A251TB91"/>
<dbReference type="EMBL" id="CM007900">
    <property type="protein sequence ID" value="OTG07826.1"/>
    <property type="molecule type" value="Genomic_DNA"/>
</dbReference>
<dbReference type="Proteomes" id="UP000215914">
    <property type="component" value="Chromosome 11"/>
</dbReference>
<reference evidence="2" key="2">
    <citation type="submission" date="2017-02" db="EMBL/GenBank/DDBJ databases">
        <title>Sunflower complete genome.</title>
        <authorList>
            <person name="Langlade N."/>
            <person name="Munos S."/>
        </authorList>
    </citation>
    <scope>NUCLEOTIDE SEQUENCE [LARGE SCALE GENOMIC DNA]</scope>
    <source>
        <tissue evidence="2">Leaves</tissue>
    </source>
</reference>